<sequence length="30" mass="3523">VYYCPRAYAQTDYDDDDRYDPDDLIVHPGA</sequence>
<evidence type="ECO:0000313" key="1">
    <source>
        <dbReference type="EMBL" id="SVB11933.1"/>
    </source>
</evidence>
<dbReference type="AlphaFoldDB" id="A0A382BF98"/>
<organism evidence="1">
    <name type="scientific">marine metagenome</name>
    <dbReference type="NCBI Taxonomy" id="408172"/>
    <lineage>
        <taxon>unclassified sequences</taxon>
        <taxon>metagenomes</taxon>
        <taxon>ecological metagenomes</taxon>
    </lineage>
</organism>
<reference evidence="1" key="1">
    <citation type="submission" date="2018-05" db="EMBL/GenBank/DDBJ databases">
        <authorList>
            <person name="Lanie J.A."/>
            <person name="Ng W.-L."/>
            <person name="Kazmierczak K.M."/>
            <person name="Andrzejewski T.M."/>
            <person name="Davidsen T.M."/>
            <person name="Wayne K.J."/>
            <person name="Tettelin H."/>
            <person name="Glass J.I."/>
            <person name="Rusch D."/>
            <person name="Podicherti R."/>
            <person name="Tsui H.-C.T."/>
            <person name="Winkler M.E."/>
        </authorList>
    </citation>
    <scope>NUCLEOTIDE SEQUENCE</scope>
</reference>
<dbReference type="EMBL" id="UINC01029356">
    <property type="protein sequence ID" value="SVB11933.1"/>
    <property type="molecule type" value="Genomic_DNA"/>
</dbReference>
<gene>
    <name evidence="1" type="ORF">METZ01_LOCUS164787</name>
</gene>
<protein>
    <submittedName>
        <fullName evidence="1">Uncharacterized protein</fullName>
    </submittedName>
</protein>
<proteinExistence type="predicted"/>
<feature type="non-terminal residue" evidence="1">
    <location>
        <position position="1"/>
    </location>
</feature>
<accession>A0A382BF98</accession>
<name>A0A382BF98_9ZZZZ</name>